<dbReference type="SUPFAM" id="SSF56112">
    <property type="entry name" value="Protein kinase-like (PK-like)"/>
    <property type="match status" value="1"/>
</dbReference>
<evidence type="ECO:0000256" key="8">
    <source>
        <dbReference type="ARBA" id="ARBA00048679"/>
    </source>
</evidence>
<dbReference type="Proteomes" id="UP000007797">
    <property type="component" value="Unassembled WGS sequence"/>
</dbReference>
<evidence type="ECO:0000256" key="2">
    <source>
        <dbReference type="ARBA" id="ARBA00022527"/>
    </source>
</evidence>
<dbReference type="Pfam" id="PF18016">
    <property type="entry name" value="SAM_3"/>
    <property type="match status" value="1"/>
</dbReference>
<protein>
    <recommendedName>
        <fullName evidence="1">non-specific serine/threonine protein kinase</fullName>
        <ecNumber evidence="1">2.7.11.1</ecNumber>
    </recommendedName>
</protein>
<dbReference type="PROSITE" id="PS00109">
    <property type="entry name" value="PROTEIN_KINASE_TYR"/>
    <property type="match status" value="1"/>
</dbReference>
<dbReference type="OrthoDB" id="2353287at2759"/>
<gene>
    <name evidence="10" type="ORF">DFA_04160</name>
</gene>
<evidence type="ECO:0000256" key="5">
    <source>
        <dbReference type="ARBA" id="ARBA00022777"/>
    </source>
</evidence>
<dbReference type="EMBL" id="GL883018">
    <property type="protein sequence ID" value="EGG18664.1"/>
    <property type="molecule type" value="Genomic_DNA"/>
</dbReference>
<dbReference type="AlphaFoldDB" id="F4Q1G3"/>
<dbReference type="InterPro" id="IPR013761">
    <property type="entry name" value="SAM/pointed_sf"/>
</dbReference>
<name>F4Q1G3_CACFS</name>
<keyword evidence="2" id="KW-0723">Serine/threonine-protein kinase</keyword>
<dbReference type="Pfam" id="PF01163">
    <property type="entry name" value="RIO1"/>
    <property type="match status" value="1"/>
</dbReference>
<dbReference type="GO" id="GO:0004674">
    <property type="term" value="F:protein serine/threonine kinase activity"/>
    <property type="evidence" value="ECO:0007669"/>
    <property type="project" value="UniProtKB-KW"/>
</dbReference>
<evidence type="ECO:0000256" key="1">
    <source>
        <dbReference type="ARBA" id="ARBA00012513"/>
    </source>
</evidence>
<keyword evidence="5" id="KW-0418">Kinase</keyword>
<evidence type="ECO:0000256" key="7">
    <source>
        <dbReference type="ARBA" id="ARBA00047899"/>
    </source>
</evidence>
<comment type="catalytic activity">
    <reaction evidence="7">
        <text>L-threonyl-[protein] + ATP = O-phospho-L-threonyl-[protein] + ADP + H(+)</text>
        <dbReference type="Rhea" id="RHEA:46608"/>
        <dbReference type="Rhea" id="RHEA-COMP:11060"/>
        <dbReference type="Rhea" id="RHEA-COMP:11605"/>
        <dbReference type="ChEBI" id="CHEBI:15378"/>
        <dbReference type="ChEBI" id="CHEBI:30013"/>
        <dbReference type="ChEBI" id="CHEBI:30616"/>
        <dbReference type="ChEBI" id="CHEBI:61977"/>
        <dbReference type="ChEBI" id="CHEBI:456216"/>
        <dbReference type="EC" id="2.7.11.1"/>
    </reaction>
</comment>
<keyword evidence="3" id="KW-0808">Transferase</keyword>
<evidence type="ECO:0000256" key="3">
    <source>
        <dbReference type="ARBA" id="ARBA00022679"/>
    </source>
</evidence>
<reference evidence="11" key="1">
    <citation type="journal article" date="2011" name="Genome Res.">
        <title>Phylogeny-wide analysis of social amoeba genomes highlights ancient origins for complex intercellular communication.</title>
        <authorList>
            <person name="Heidel A.J."/>
            <person name="Lawal H.M."/>
            <person name="Felder M."/>
            <person name="Schilde C."/>
            <person name="Helps N.R."/>
            <person name="Tunggal B."/>
            <person name="Rivero F."/>
            <person name="John U."/>
            <person name="Schleicher M."/>
            <person name="Eichinger L."/>
            <person name="Platzer M."/>
            <person name="Noegel A.A."/>
            <person name="Schaap P."/>
            <person name="Gloeckner G."/>
        </authorList>
    </citation>
    <scope>NUCLEOTIDE SEQUENCE [LARGE SCALE GENOMIC DNA]</scope>
    <source>
        <strain evidence="11">SH3</strain>
    </source>
</reference>
<dbReference type="InterPro" id="IPR011009">
    <property type="entry name" value="Kinase-like_dom_sf"/>
</dbReference>
<dbReference type="InterPro" id="IPR041418">
    <property type="entry name" value="SAM_3"/>
</dbReference>
<evidence type="ECO:0000313" key="11">
    <source>
        <dbReference type="Proteomes" id="UP000007797"/>
    </source>
</evidence>
<evidence type="ECO:0000259" key="9">
    <source>
        <dbReference type="PROSITE" id="PS50011"/>
    </source>
</evidence>
<dbReference type="SUPFAM" id="SSF47769">
    <property type="entry name" value="SAM/Pointed domain"/>
    <property type="match status" value="1"/>
</dbReference>
<dbReference type="GO" id="GO:0005524">
    <property type="term" value="F:ATP binding"/>
    <property type="evidence" value="ECO:0007669"/>
    <property type="project" value="UniProtKB-KW"/>
</dbReference>
<dbReference type="Gene3D" id="1.10.150.50">
    <property type="entry name" value="Transcription Factor, Ets-1"/>
    <property type="match status" value="1"/>
</dbReference>
<dbReference type="InterPro" id="IPR018934">
    <property type="entry name" value="RIO_dom"/>
</dbReference>
<keyword evidence="11" id="KW-1185">Reference proteome</keyword>
<dbReference type="KEGG" id="dfa:DFA_04160"/>
<keyword evidence="4" id="KW-0547">Nucleotide-binding</keyword>
<evidence type="ECO:0000256" key="4">
    <source>
        <dbReference type="ARBA" id="ARBA00022741"/>
    </source>
</evidence>
<keyword evidence="6" id="KW-0067">ATP-binding</keyword>
<evidence type="ECO:0000256" key="6">
    <source>
        <dbReference type="ARBA" id="ARBA00022840"/>
    </source>
</evidence>
<dbReference type="EC" id="2.7.11.1" evidence="1"/>
<evidence type="ECO:0000313" key="10">
    <source>
        <dbReference type="EMBL" id="EGG18664.1"/>
    </source>
</evidence>
<dbReference type="RefSeq" id="XP_004366568.1">
    <property type="nucleotide sequence ID" value="XM_004366511.1"/>
</dbReference>
<accession>F4Q1G3</accession>
<sequence length="382" mass="43690">MSQSTITDTSSIEDVKAWIKSLEFSENVVNALFKQEVDGETLFELTRERLISPPYNFTYGVASKLIHNIDQLQPTLQEPQYELNLLKRFRSDLIKEITKGLIDNYCFISPTKESSVQLYNNNLEIIPPDLIQRFSDQVDFTKSFKFVAKGMSSSVYSVLETHEQHDLLTIVKIYNNVVYKDTELQALTKLSHLPCIPTIKADGLTWILIQPFGQLIRENIHPWSHYQKLLKTIVDAHTIGIVHRDIRPSNIVVADGHPYLIDWASSVTINSTSPYEGTFYTASSQVLISLSNGSHHQSTSIDDLVSFVKTFLVIRLCLVDDEIHSVQRDDPLSLDECWRDLETTILDPLSFDVDYLIDRHQNEERIEEDDGGVSNEDRGDRL</sequence>
<dbReference type="InterPro" id="IPR008266">
    <property type="entry name" value="Tyr_kinase_AS"/>
</dbReference>
<proteinExistence type="predicted"/>
<dbReference type="Gene3D" id="1.10.510.10">
    <property type="entry name" value="Transferase(Phosphotransferase) domain 1"/>
    <property type="match status" value="1"/>
</dbReference>
<dbReference type="InterPro" id="IPR000719">
    <property type="entry name" value="Prot_kinase_dom"/>
</dbReference>
<feature type="domain" description="Protein kinase" evidence="9">
    <location>
        <begin position="1"/>
        <end position="382"/>
    </location>
</feature>
<comment type="catalytic activity">
    <reaction evidence="8">
        <text>L-seryl-[protein] + ATP = O-phospho-L-seryl-[protein] + ADP + H(+)</text>
        <dbReference type="Rhea" id="RHEA:17989"/>
        <dbReference type="Rhea" id="RHEA-COMP:9863"/>
        <dbReference type="Rhea" id="RHEA-COMP:11604"/>
        <dbReference type="ChEBI" id="CHEBI:15378"/>
        <dbReference type="ChEBI" id="CHEBI:29999"/>
        <dbReference type="ChEBI" id="CHEBI:30616"/>
        <dbReference type="ChEBI" id="CHEBI:83421"/>
        <dbReference type="ChEBI" id="CHEBI:456216"/>
        <dbReference type="EC" id="2.7.11.1"/>
    </reaction>
</comment>
<dbReference type="GeneID" id="14870538"/>
<dbReference type="PROSITE" id="PS50011">
    <property type="entry name" value="PROTEIN_KINASE_DOM"/>
    <property type="match status" value="1"/>
</dbReference>
<organism evidence="10 11">
    <name type="scientific">Cavenderia fasciculata</name>
    <name type="common">Slime mold</name>
    <name type="synonym">Dictyostelium fasciculatum</name>
    <dbReference type="NCBI Taxonomy" id="261658"/>
    <lineage>
        <taxon>Eukaryota</taxon>
        <taxon>Amoebozoa</taxon>
        <taxon>Evosea</taxon>
        <taxon>Eumycetozoa</taxon>
        <taxon>Dictyostelia</taxon>
        <taxon>Acytosteliales</taxon>
        <taxon>Cavenderiaceae</taxon>
        <taxon>Cavenderia</taxon>
    </lineage>
</organism>